<gene>
    <name evidence="15" type="ORF">J4Q44_G00344940</name>
</gene>
<organism evidence="15 16">
    <name type="scientific">Coregonus suidteri</name>
    <dbReference type="NCBI Taxonomy" id="861788"/>
    <lineage>
        <taxon>Eukaryota</taxon>
        <taxon>Metazoa</taxon>
        <taxon>Chordata</taxon>
        <taxon>Craniata</taxon>
        <taxon>Vertebrata</taxon>
        <taxon>Euteleostomi</taxon>
        <taxon>Actinopterygii</taxon>
        <taxon>Neopterygii</taxon>
        <taxon>Teleostei</taxon>
        <taxon>Protacanthopterygii</taxon>
        <taxon>Salmoniformes</taxon>
        <taxon>Salmonidae</taxon>
        <taxon>Coregoninae</taxon>
        <taxon>Coregonus</taxon>
    </lineage>
</organism>
<keyword evidence="5" id="KW-0963">Cytoplasm</keyword>
<protein>
    <recommendedName>
        <fullName evidence="4">Signal recognition particle 9 kDa protein</fullName>
    </recommendedName>
</protein>
<feature type="region of interest" description="Disordered" evidence="12">
    <location>
        <begin position="677"/>
        <end position="696"/>
    </location>
</feature>
<evidence type="ECO:0000256" key="10">
    <source>
        <dbReference type="ARBA" id="ARBA00045462"/>
    </source>
</evidence>
<dbReference type="SUPFAM" id="SSF54762">
    <property type="entry name" value="Signal recognition particle alu RNA binding heterodimer, SRP9/14"/>
    <property type="match status" value="1"/>
</dbReference>
<dbReference type="Proteomes" id="UP001356427">
    <property type="component" value="Unassembled WGS sequence"/>
</dbReference>
<keyword evidence="16" id="KW-1185">Reference proteome</keyword>
<comment type="similarity">
    <text evidence="2">Belongs to the SRP9 family.</text>
</comment>
<comment type="function">
    <text evidence="10">Component of the signal recognition particle (SRP) complex, a ribonucleoprotein complex that mediates the cotranslational targeting of secretory and membrane proteins to the endoplasmic reticulum (ER). SRP9 together with SRP14 and the Alu portion of the SRP RNA, constitutes the elongation arrest domain of SRP. The complex of SRP9 and SRP14 is required for SRP RNA binding.</text>
</comment>
<evidence type="ECO:0000256" key="7">
    <source>
        <dbReference type="ARBA" id="ARBA00022884"/>
    </source>
</evidence>
<dbReference type="InterPro" id="IPR036638">
    <property type="entry name" value="HLH_DNA-bd_sf"/>
</dbReference>
<dbReference type="GO" id="GO:0004301">
    <property type="term" value="F:epoxide hydrolase activity"/>
    <property type="evidence" value="ECO:0007669"/>
    <property type="project" value="TreeGrafter"/>
</dbReference>
<dbReference type="InterPro" id="IPR029058">
    <property type="entry name" value="AB_hydrolase_fold"/>
</dbReference>
<dbReference type="Pfam" id="PF06441">
    <property type="entry name" value="EHN"/>
    <property type="match status" value="1"/>
</dbReference>
<dbReference type="SMART" id="SM00353">
    <property type="entry name" value="HLH"/>
    <property type="match status" value="1"/>
</dbReference>
<evidence type="ECO:0000256" key="4">
    <source>
        <dbReference type="ARBA" id="ARBA00020414"/>
    </source>
</evidence>
<dbReference type="PANTHER" id="PTHR21661">
    <property type="entry name" value="EPOXIDE HYDROLASE 1-RELATED"/>
    <property type="match status" value="1"/>
</dbReference>
<keyword evidence="9" id="KW-0687">Ribonucleoprotein</keyword>
<evidence type="ECO:0000256" key="2">
    <source>
        <dbReference type="ARBA" id="ARBA00009193"/>
    </source>
</evidence>
<evidence type="ECO:0000256" key="3">
    <source>
        <dbReference type="ARBA" id="ARBA00010088"/>
    </source>
</evidence>
<dbReference type="Gene3D" id="3.30.720.10">
    <property type="entry name" value="Signal recognition particle alu RNA binding heterodimer, srp9/1"/>
    <property type="match status" value="1"/>
</dbReference>
<keyword evidence="7" id="KW-0694">RNA-binding</keyword>
<dbReference type="GO" id="GO:0046983">
    <property type="term" value="F:protein dimerization activity"/>
    <property type="evidence" value="ECO:0007669"/>
    <property type="project" value="InterPro"/>
</dbReference>
<accession>A0AAN8KP69</accession>
<keyword evidence="13" id="KW-0472">Membrane</keyword>
<dbReference type="GO" id="GO:0006614">
    <property type="term" value="P:SRP-dependent cotranslational protein targeting to membrane"/>
    <property type="evidence" value="ECO:0007669"/>
    <property type="project" value="InterPro"/>
</dbReference>
<feature type="compositionally biased region" description="Polar residues" evidence="12">
    <location>
        <begin position="640"/>
        <end position="650"/>
    </location>
</feature>
<feature type="domain" description="BHLH" evidence="14">
    <location>
        <begin position="684"/>
        <end position="736"/>
    </location>
</feature>
<comment type="caution">
    <text evidence="15">The sequence shown here is derived from an EMBL/GenBank/DDBJ whole genome shotgun (WGS) entry which is preliminary data.</text>
</comment>
<dbReference type="CDD" id="cd19709">
    <property type="entry name" value="bHLH_TS_TCF23_OUT"/>
    <property type="match status" value="1"/>
</dbReference>
<dbReference type="AlphaFoldDB" id="A0AAN8KP69"/>
<dbReference type="GO" id="GO:0008312">
    <property type="term" value="F:7S RNA binding"/>
    <property type="evidence" value="ECO:0007669"/>
    <property type="project" value="InterPro"/>
</dbReference>
<evidence type="ECO:0000256" key="11">
    <source>
        <dbReference type="ARBA" id="ARBA00065190"/>
    </source>
</evidence>
<evidence type="ECO:0000256" key="5">
    <source>
        <dbReference type="ARBA" id="ARBA00022490"/>
    </source>
</evidence>
<evidence type="ECO:0000256" key="1">
    <source>
        <dbReference type="ARBA" id="ARBA00004496"/>
    </source>
</evidence>
<evidence type="ECO:0000256" key="13">
    <source>
        <dbReference type="SAM" id="Phobius"/>
    </source>
</evidence>
<evidence type="ECO:0000259" key="14">
    <source>
        <dbReference type="PROSITE" id="PS50888"/>
    </source>
</evidence>
<dbReference type="InterPro" id="IPR009018">
    <property type="entry name" value="Signal_recog_particle_SRP9/14"/>
</dbReference>
<dbReference type="SUPFAM" id="SSF53474">
    <property type="entry name" value="alpha/beta-Hydrolases"/>
    <property type="match status" value="1"/>
</dbReference>
<dbReference type="PANTHER" id="PTHR21661:SF70">
    <property type="entry name" value="EPOXIDE HYDROLASE 1"/>
    <property type="match status" value="1"/>
</dbReference>
<reference evidence="15 16" key="1">
    <citation type="submission" date="2021-04" db="EMBL/GenBank/DDBJ databases">
        <authorList>
            <person name="De Guttry C."/>
            <person name="Zahm M."/>
            <person name="Klopp C."/>
            <person name="Cabau C."/>
            <person name="Louis A."/>
            <person name="Berthelot C."/>
            <person name="Parey E."/>
            <person name="Roest Crollius H."/>
            <person name="Montfort J."/>
            <person name="Robinson-Rechavi M."/>
            <person name="Bucao C."/>
            <person name="Bouchez O."/>
            <person name="Gislard M."/>
            <person name="Lluch J."/>
            <person name="Milhes M."/>
            <person name="Lampietro C."/>
            <person name="Lopez Roques C."/>
            <person name="Donnadieu C."/>
            <person name="Braasch I."/>
            <person name="Desvignes T."/>
            <person name="Postlethwait J."/>
            <person name="Bobe J."/>
            <person name="Wedekind C."/>
            <person name="Guiguen Y."/>
        </authorList>
    </citation>
    <scope>NUCLEOTIDE SEQUENCE [LARGE SCALE GENOMIC DNA]</scope>
    <source>
        <strain evidence="15">Cs_M1</strain>
        <tissue evidence="15">Blood</tissue>
    </source>
</reference>
<comment type="subunit">
    <text evidence="11">Heterodimer with SRP14; binds RNA as heterodimer. Component of a signal recognition particle complex that consists of a 7SL RNA molecule of 300 nucleotides and six protein subunits: SRP72, SRP68, SRP54, SRP19, SRP14 and SRP9.</text>
</comment>
<comment type="subcellular location">
    <subcellularLocation>
        <location evidence="1">Cytoplasm</location>
    </subcellularLocation>
</comment>
<evidence type="ECO:0000256" key="9">
    <source>
        <dbReference type="ARBA" id="ARBA00023274"/>
    </source>
</evidence>
<feature type="transmembrane region" description="Helical" evidence="13">
    <location>
        <begin position="83"/>
        <end position="101"/>
    </location>
</feature>
<keyword evidence="13" id="KW-0812">Transmembrane</keyword>
<comment type="similarity">
    <text evidence="3">Belongs to the peptidase S33 family.</text>
</comment>
<dbReference type="PRINTS" id="PR00412">
    <property type="entry name" value="EPOXHYDRLASE"/>
</dbReference>
<dbReference type="GO" id="GO:0005829">
    <property type="term" value="C:cytosol"/>
    <property type="evidence" value="ECO:0007669"/>
    <property type="project" value="UniProtKB-ARBA"/>
</dbReference>
<dbReference type="FunFam" id="3.30.720.10:FF:000001">
    <property type="entry name" value="Signal recognition particle 9 kDa protein"/>
    <property type="match status" value="1"/>
</dbReference>
<evidence type="ECO:0000313" key="16">
    <source>
        <dbReference type="Proteomes" id="UP001356427"/>
    </source>
</evidence>
<name>A0AAN8KP69_9TELE</name>
<dbReference type="InterPro" id="IPR011598">
    <property type="entry name" value="bHLH_dom"/>
</dbReference>
<dbReference type="Pfam" id="PF00010">
    <property type="entry name" value="HLH"/>
    <property type="match status" value="1"/>
</dbReference>
<evidence type="ECO:0000313" key="15">
    <source>
        <dbReference type="EMBL" id="KAK6295268.1"/>
    </source>
</evidence>
<dbReference type="EMBL" id="JAGTTL010000034">
    <property type="protein sequence ID" value="KAK6295268.1"/>
    <property type="molecule type" value="Genomic_DNA"/>
</dbReference>
<keyword evidence="13" id="KW-1133">Transmembrane helix</keyword>
<dbReference type="SUPFAM" id="SSF47459">
    <property type="entry name" value="HLH, helix-loop-helix DNA-binding domain"/>
    <property type="match status" value="1"/>
</dbReference>
<dbReference type="GO" id="GO:0097176">
    <property type="term" value="P:epoxide metabolic process"/>
    <property type="evidence" value="ECO:0007669"/>
    <property type="project" value="TreeGrafter"/>
</dbReference>
<dbReference type="InterPro" id="IPR039432">
    <property type="entry name" value="SRP9_dom"/>
</dbReference>
<keyword evidence="6" id="KW-0378">Hydrolase</keyword>
<dbReference type="GO" id="GO:0005786">
    <property type="term" value="C:signal recognition particle, endoplasmic reticulum targeting"/>
    <property type="evidence" value="ECO:0007669"/>
    <property type="project" value="UniProtKB-KW"/>
</dbReference>
<evidence type="ECO:0000256" key="12">
    <source>
        <dbReference type="SAM" id="MobiDB-lite"/>
    </source>
</evidence>
<dbReference type="Gene3D" id="4.10.280.10">
    <property type="entry name" value="Helix-loop-helix DNA-binding domain"/>
    <property type="match status" value="1"/>
</dbReference>
<evidence type="ECO:0000256" key="6">
    <source>
        <dbReference type="ARBA" id="ARBA00022801"/>
    </source>
</evidence>
<dbReference type="InterPro" id="IPR010497">
    <property type="entry name" value="Epoxide_hydro_N"/>
</dbReference>
<keyword evidence="8" id="KW-0733">Signal recognition particle</keyword>
<proteinExistence type="inferred from homology"/>
<dbReference type="InterPro" id="IPR000639">
    <property type="entry name" value="Epox_hydrolase-like"/>
</dbReference>
<sequence>MPYYQTWEEFARAAEKLYLTDPMKVRVVLKYRHCDGNLCIKVTDDAVCLQYKTDQAQDVKKIEKLHGKLMRLMVSKESEGSTMFTEVLLALVVGGVIYFLVQRSKRHQLKSEDGWWGEGTPPDREEDVSIRPYTVRMDDKELEDLYRRIDQTRSFPSLEDSQFNYGFNSHYLQNVVSYWRHDFDWRRQVEKLNKYPHYKTNIEGIDVHYVHVRSKNLPEGVTAVPLLMVHGWPGSFYEFYRMIPLLTEPSNPDDIVFEVVCPSIPGYGFSEAPHKKGFDSVCAARVFHKLMKRLGFQQFYAHGGDWGWIITTNMAQLEPKIIKGLHLNFAPPSKPGLPMVLSIMLGRCFPKMFGFNEHDIQRIYPVVQNLVVESVKESGYMHIQATKPDTVGRGLNDSPVGLAAYILEKFSTWTDHDFRNLDDGGLTAPLLPCRKFSLDDLLTNVMIYWTSGWIISYKENFSKGLDQPHSNMPVHVPTGFACFPNELMHTPKLWVQQMYRKLKTFTPMAQGGHFAAMEEPELMAQDIQNFTKTQEKRNNTPGGGVGGGDEGCLKIPALPHQLRQGEGKRDREREGWLEREDVDHDAQQRSCDWRLLEGLGSCGQEQSSSGSLLVAGDPEVFMAEKQLEDLKSIPAEQTRMDPQNQSSLRTPQPGHRQSTRRDPKKWVWSGCVNGVQPSRAMKSQHSPENAARERSRVRNLRQAFHSLQAALPSVPRDTKLSKLDVLVLATDYIAHLTETLDQGGPLSELTLPPRAGGYLHPVKKWPMRSLLYCGSRSTWTDLFSRQRQILLAVTWTRPQIPLSNMGSGPRETG</sequence>
<dbReference type="Pfam" id="PF05486">
    <property type="entry name" value="SRP9-21"/>
    <property type="match status" value="1"/>
</dbReference>
<evidence type="ECO:0000256" key="8">
    <source>
        <dbReference type="ARBA" id="ARBA00023135"/>
    </source>
</evidence>
<dbReference type="Gene3D" id="3.40.50.1820">
    <property type="entry name" value="alpha/beta hydrolase"/>
    <property type="match status" value="1"/>
</dbReference>
<feature type="region of interest" description="Disordered" evidence="12">
    <location>
        <begin position="634"/>
        <end position="663"/>
    </location>
</feature>
<dbReference type="PROSITE" id="PS50888">
    <property type="entry name" value="BHLH"/>
    <property type="match status" value="1"/>
</dbReference>